<sequence length="108" mass="11174">MIAVKAVYMALAMSMAIGALGLELDVARDPSSAAASAAAAGLWRQHYDAARQFKADFKQNPRATANKCRPGSNAMCAAAAGSSQAAVLIATSPDFGRPRSTSGRMAVW</sequence>
<feature type="signal peptide" evidence="1">
    <location>
        <begin position="1"/>
        <end position="21"/>
    </location>
</feature>
<reference evidence="2 3" key="1">
    <citation type="submission" date="2023-05" db="EMBL/GenBank/DDBJ databases">
        <title>A 100% complete, gapless, phased diploid assembly of the Scenedesmus obliquus UTEX 3031 genome.</title>
        <authorList>
            <person name="Biondi T.C."/>
            <person name="Hanschen E.R."/>
            <person name="Kwon T."/>
            <person name="Eng W."/>
            <person name="Kruse C.P.S."/>
            <person name="Koehler S.I."/>
            <person name="Kunde Y."/>
            <person name="Gleasner C.D."/>
            <person name="You Mak K.T."/>
            <person name="Polle J."/>
            <person name="Hovde B.T."/>
            <person name="Starkenburg S.R."/>
        </authorList>
    </citation>
    <scope>NUCLEOTIDE SEQUENCE [LARGE SCALE GENOMIC DNA]</scope>
    <source>
        <strain evidence="2 3">DOE0152z</strain>
    </source>
</reference>
<keyword evidence="1" id="KW-0732">Signal</keyword>
<evidence type="ECO:0000313" key="3">
    <source>
        <dbReference type="Proteomes" id="UP001244341"/>
    </source>
</evidence>
<proteinExistence type="predicted"/>
<accession>A0ABY8UAN9</accession>
<dbReference type="Proteomes" id="UP001244341">
    <property type="component" value="Chromosome 9b"/>
</dbReference>
<feature type="chain" id="PRO_5046251636" evidence="1">
    <location>
        <begin position="22"/>
        <end position="108"/>
    </location>
</feature>
<organism evidence="2 3">
    <name type="scientific">Tetradesmus obliquus</name>
    <name type="common">Green alga</name>
    <name type="synonym">Acutodesmus obliquus</name>
    <dbReference type="NCBI Taxonomy" id="3088"/>
    <lineage>
        <taxon>Eukaryota</taxon>
        <taxon>Viridiplantae</taxon>
        <taxon>Chlorophyta</taxon>
        <taxon>core chlorophytes</taxon>
        <taxon>Chlorophyceae</taxon>
        <taxon>CS clade</taxon>
        <taxon>Sphaeropleales</taxon>
        <taxon>Scenedesmaceae</taxon>
        <taxon>Tetradesmus</taxon>
    </lineage>
</organism>
<name>A0ABY8UAN9_TETOB</name>
<evidence type="ECO:0000313" key="2">
    <source>
        <dbReference type="EMBL" id="WIA18523.1"/>
    </source>
</evidence>
<evidence type="ECO:0000256" key="1">
    <source>
        <dbReference type="SAM" id="SignalP"/>
    </source>
</evidence>
<gene>
    <name evidence="2" type="ORF">OEZ85_009973</name>
</gene>
<dbReference type="EMBL" id="CP126216">
    <property type="protein sequence ID" value="WIA18523.1"/>
    <property type="molecule type" value="Genomic_DNA"/>
</dbReference>
<keyword evidence="3" id="KW-1185">Reference proteome</keyword>
<protein>
    <submittedName>
        <fullName evidence="2">Uncharacterized protein</fullName>
    </submittedName>
</protein>